<dbReference type="Pfam" id="PF00834">
    <property type="entry name" value="Ribul_P_3_epim"/>
    <property type="match status" value="3"/>
</dbReference>
<dbReference type="Gene3D" id="3.20.20.70">
    <property type="entry name" value="Aldolase class I"/>
    <property type="match status" value="2"/>
</dbReference>
<dbReference type="PANTHER" id="PTHR11749">
    <property type="entry name" value="RIBULOSE-5-PHOSPHATE-3-EPIMERASE"/>
    <property type="match status" value="1"/>
</dbReference>
<protein>
    <recommendedName>
        <fullName evidence="7">ribulose-phosphate 3-epimerase</fullName>
        <ecNumber evidence="7">5.1.3.1</ecNumber>
    </recommendedName>
</protein>
<dbReference type="GO" id="GO:0006163">
    <property type="term" value="P:purine nucleotide metabolic process"/>
    <property type="evidence" value="ECO:0007669"/>
    <property type="project" value="UniProtKB-ARBA"/>
</dbReference>
<evidence type="ECO:0000256" key="2">
    <source>
        <dbReference type="ARBA" id="ARBA00001936"/>
    </source>
</evidence>
<accession>A0A1I8G2V8</accession>
<dbReference type="PROSITE" id="PS01085">
    <property type="entry name" value="RIBUL_P_3_EPIMER_1"/>
    <property type="match status" value="1"/>
</dbReference>
<evidence type="ECO:0000256" key="1">
    <source>
        <dbReference type="ARBA" id="ARBA00001782"/>
    </source>
</evidence>
<dbReference type="GO" id="GO:0005975">
    <property type="term" value="P:carbohydrate metabolic process"/>
    <property type="evidence" value="ECO:0007669"/>
    <property type="project" value="InterPro"/>
</dbReference>
<comment type="subunit">
    <text evidence="6">Homodimer.</text>
</comment>
<evidence type="ECO:0000256" key="6">
    <source>
        <dbReference type="ARBA" id="ARBA00011738"/>
    </source>
</evidence>
<dbReference type="InterPro" id="IPR000056">
    <property type="entry name" value="Ribul_P_3_epim-like"/>
</dbReference>
<comment type="catalytic activity">
    <reaction evidence="1">
        <text>D-ribulose 5-phosphate = D-xylulose 5-phosphate</text>
        <dbReference type="Rhea" id="RHEA:13677"/>
        <dbReference type="ChEBI" id="CHEBI:57737"/>
        <dbReference type="ChEBI" id="CHEBI:58121"/>
        <dbReference type="EC" id="5.1.3.1"/>
    </reaction>
</comment>
<dbReference type="GO" id="GO:0004750">
    <property type="term" value="F:D-ribulose-phosphate 3-epimerase activity"/>
    <property type="evidence" value="ECO:0007669"/>
    <property type="project" value="UniProtKB-EC"/>
</dbReference>
<evidence type="ECO:0000256" key="13">
    <source>
        <dbReference type="ARBA" id="ARBA00023277"/>
    </source>
</evidence>
<evidence type="ECO:0000256" key="3">
    <source>
        <dbReference type="ARBA" id="ARBA00001947"/>
    </source>
</evidence>
<dbReference type="SUPFAM" id="SSF51366">
    <property type="entry name" value="Ribulose-phoshate binding barrel"/>
    <property type="match status" value="1"/>
</dbReference>
<evidence type="ECO:0000313" key="15">
    <source>
        <dbReference type="Proteomes" id="UP000095280"/>
    </source>
</evidence>
<sequence length="223" mass="23629">MQPQQCQPHSPPVKVAASILNSDLAELHSECNRMISAGSDFLHLDVMDGHFVPNLTFGHPVVQCLRPKLPGVLLEVHMMVSKPRQWVQPMASAGANQYTFHLEPFCQIGSTGGGSDSSSPAIGNVDTEACSECIRHIRENGMRVGLGISPDTPVHLVFPFVESVDQILVMTVHPGFGVDGGVTPDNVAQCASAGANVLVSGTALIKSPDPAAVVARLKSVYKS</sequence>
<dbReference type="GO" id="GO:0046496">
    <property type="term" value="P:nicotinamide nucleotide metabolic process"/>
    <property type="evidence" value="ECO:0007669"/>
    <property type="project" value="UniProtKB-ARBA"/>
</dbReference>
<keyword evidence="8" id="KW-0479">Metal-binding</keyword>
<evidence type="ECO:0000256" key="8">
    <source>
        <dbReference type="ARBA" id="ARBA00022723"/>
    </source>
</evidence>
<evidence type="ECO:0000256" key="14">
    <source>
        <dbReference type="ARBA" id="ARBA00057323"/>
    </source>
</evidence>
<comment type="similarity">
    <text evidence="5">Belongs to the ribulose-phosphate 3-epimerase family.</text>
</comment>
<keyword evidence="10" id="KW-0408">Iron</keyword>
<proteinExistence type="inferred from homology"/>
<evidence type="ECO:0000256" key="10">
    <source>
        <dbReference type="ARBA" id="ARBA00023004"/>
    </source>
</evidence>
<dbReference type="FunFam" id="3.20.20.70:FF:000191">
    <property type="entry name" value="ribulose-phosphate 3-epimerase isoform X2"/>
    <property type="match status" value="1"/>
</dbReference>
<evidence type="ECO:0000256" key="7">
    <source>
        <dbReference type="ARBA" id="ARBA00013188"/>
    </source>
</evidence>
<dbReference type="GO" id="GO:1901135">
    <property type="term" value="P:carbohydrate derivative metabolic process"/>
    <property type="evidence" value="ECO:0007669"/>
    <property type="project" value="UniProtKB-ARBA"/>
</dbReference>
<organism evidence="15 16">
    <name type="scientific">Macrostomum lignano</name>
    <dbReference type="NCBI Taxonomy" id="282301"/>
    <lineage>
        <taxon>Eukaryota</taxon>
        <taxon>Metazoa</taxon>
        <taxon>Spiralia</taxon>
        <taxon>Lophotrochozoa</taxon>
        <taxon>Platyhelminthes</taxon>
        <taxon>Rhabditophora</taxon>
        <taxon>Macrostomorpha</taxon>
        <taxon>Macrostomida</taxon>
        <taxon>Macrostomidae</taxon>
        <taxon>Macrostomum</taxon>
    </lineage>
</organism>
<dbReference type="WBParaSite" id="maker-uti_cns_0000666-snap-gene-0.7-mRNA-1">
    <property type="protein sequence ID" value="maker-uti_cns_0000666-snap-gene-0.7-mRNA-1"/>
    <property type="gene ID" value="maker-uti_cns_0000666-snap-gene-0.7"/>
</dbReference>
<dbReference type="InterPro" id="IPR011060">
    <property type="entry name" value="RibuloseP-bd_barrel"/>
</dbReference>
<dbReference type="EC" id="5.1.3.1" evidence="7"/>
<keyword evidence="13" id="KW-0119">Carbohydrate metabolism</keyword>
<name>A0A1I8G2V8_9PLAT</name>
<dbReference type="GO" id="GO:0006091">
    <property type="term" value="P:generation of precursor metabolites and energy"/>
    <property type="evidence" value="ECO:0007669"/>
    <property type="project" value="UniProtKB-ARBA"/>
</dbReference>
<keyword evidence="11" id="KW-0464">Manganese</keyword>
<dbReference type="InterPro" id="IPR013785">
    <property type="entry name" value="Aldolase_TIM"/>
</dbReference>
<comment type="function">
    <text evidence="14">Catalyzes the reversible epimerization of D-ribulose 5-phosphate to D-xylulose 5-phosphate.</text>
</comment>
<evidence type="ECO:0000256" key="12">
    <source>
        <dbReference type="ARBA" id="ARBA00023235"/>
    </source>
</evidence>
<keyword evidence="12" id="KW-0413">Isomerase</keyword>
<evidence type="ECO:0000256" key="5">
    <source>
        <dbReference type="ARBA" id="ARBA00009541"/>
    </source>
</evidence>
<evidence type="ECO:0000256" key="11">
    <source>
        <dbReference type="ARBA" id="ARBA00023211"/>
    </source>
</evidence>
<dbReference type="GO" id="GO:0046872">
    <property type="term" value="F:metal ion binding"/>
    <property type="evidence" value="ECO:0007669"/>
    <property type="project" value="UniProtKB-KW"/>
</dbReference>
<evidence type="ECO:0000256" key="9">
    <source>
        <dbReference type="ARBA" id="ARBA00022833"/>
    </source>
</evidence>
<evidence type="ECO:0000313" key="16">
    <source>
        <dbReference type="WBParaSite" id="maker-uti_cns_0000666-snap-gene-0.7-mRNA-1"/>
    </source>
</evidence>
<evidence type="ECO:0000256" key="4">
    <source>
        <dbReference type="ARBA" id="ARBA00001954"/>
    </source>
</evidence>
<dbReference type="AlphaFoldDB" id="A0A1I8G2V8"/>
<dbReference type="Proteomes" id="UP000095280">
    <property type="component" value="Unplaced"/>
</dbReference>
<comment type="cofactor">
    <cofactor evidence="3">
        <name>Zn(2+)</name>
        <dbReference type="ChEBI" id="CHEBI:29105"/>
    </cofactor>
</comment>
<keyword evidence="9" id="KW-0862">Zinc</keyword>
<keyword evidence="15" id="KW-1185">Reference proteome</keyword>
<reference evidence="16" key="1">
    <citation type="submission" date="2016-11" db="UniProtKB">
        <authorList>
            <consortium name="WormBaseParasite"/>
        </authorList>
    </citation>
    <scope>IDENTIFICATION</scope>
</reference>
<comment type="cofactor">
    <cofactor evidence="2">
        <name>Mn(2+)</name>
        <dbReference type="ChEBI" id="CHEBI:29035"/>
    </cofactor>
</comment>
<dbReference type="CDD" id="cd00429">
    <property type="entry name" value="RPE"/>
    <property type="match status" value="1"/>
</dbReference>
<comment type="cofactor">
    <cofactor evidence="4">
        <name>Fe(2+)</name>
        <dbReference type="ChEBI" id="CHEBI:29033"/>
    </cofactor>
</comment>